<feature type="domain" description="Protein FecR C-terminal" evidence="3">
    <location>
        <begin position="257"/>
        <end position="325"/>
    </location>
</feature>
<dbReference type="AlphaFoldDB" id="A0A0D0G1K7"/>
<keyword evidence="1" id="KW-1133">Transmembrane helix</keyword>
<dbReference type="Gene3D" id="2.60.120.1440">
    <property type="match status" value="1"/>
</dbReference>
<dbReference type="STRING" id="1503925.TH53_01930"/>
<keyword evidence="1" id="KW-0472">Membrane</keyword>
<name>A0A0D0G1K7_9SPHI</name>
<dbReference type="InterPro" id="IPR032508">
    <property type="entry name" value="FecR_C"/>
</dbReference>
<evidence type="ECO:0000259" key="3">
    <source>
        <dbReference type="Pfam" id="PF16344"/>
    </source>
</evidence>
<organism evidence="4 5">
    <name type="scientific">Pedobacter lusitanus</name>
    <dbReference type="NCBI Taxonomy" id="1503925"/>
    <lineage>
        <taxon>Bacteria</taxon>
        <taxon>Pseudomonadati</taxon>
        <taxon>Bacteroidota</taxon>
        <taxon>Sphingobacteriia</taxon>
        <taxon>Sphingobacteriales</taxon>
        <taxon>Sphingobacteriaceae</taxon>
        <taxon>Pedobacter</taxon>
    </lineage>
</organism>
<keyword evidence="5" id="KW-1185">Reference proteome</keyword>
<protein>
    <recommendedName>
        <fullName evidence="6">FecR protein</fullName>
    </recommendedName>
</protein>
<dbReference type="RefSeq" id="WP_041877890.1">
    <property type="nucleotide sequence ID" value="NZ_CP157278.1"/>
</dbReference>
<evidence type="ECO:0000256" key="1">
    <source>
        <dbReference type="SAM" id="Phobius"/>
    </source>
</evidence>
<dbReference type="Proteomes" id="UP000032049">
    <property type="component" value="Unassembled WGS sequence"/>
</dbReference>
<sequence>MEITGEIIRRYHLGQCTAAETKAVESWLESEDAEVSYPEDFDKINYQQQSWEKISMRYGLGLNEESISAPAEKKNTRSLRLFWQAVACIAVVMFLGLSYRFLSSDRKTLPALSYQTIKARKGEKKYAMLSDGTQVWLNSESSLSFPTQFAGDKRSISFTGEAYFRVAKNPNKRFIINSPRTRTEVLGTRFDLRDYPEEDKSELVVEEGRVSFSGAKYSGELILTASQKGIFNAGDNPGLKQSTVQNSKKYMDWKENRLVLEDLNLEQIRLILERWYNIKLVIKDKNLEQERYTGSFNNPNIHEVLQSICFAIKSQYHQQNETFTISR</sequence>
<feature type="domain" description="FecR protein" evidence="2">
    <location>
        <begin position="116"/>
        <end position="210"/>
    </location>
</feature>
<gene>
    <name evidence="4" type="ORF">TH53_01930</name>
</gene>
<dbReference type="InterPro" id="IPR006860">
    <property type="entry name" value="FecR"/>
</dbReference>
<evidence type="ECO:0000259" key="2">
    <source>
        <dbReference type="Pfam" id="PF04773"/>
    </source>
</evidence>
<dbReference type="PANTHER" id="PTHR30273:SF2">
    <property type="entry name" value="PROTEIN FECR"/>
    <property type="match status" value="1"/>
</dbReference>
<evidence type="ECO:0000313" key="4">
    <source>
        <dbReference type="EMBL" id="KIO78679.1"/>
    </source>
</evidence>
<feature type="transmembrane region" description="Helical" evidence="1">
    <location>
        <begin position="81"/>
        <end position="102"/>
    </location>
</feature>
<comment type="caution">
    <text evidence="4">The sequence shown here is derived from an EMBL/GenBank/DDBJ whole genome shotgun (WGS) entry which is preliminary data.</text>
</comment>
<evidence type="ECO:0008006" key="6">
    <source>
        <dbReference type="Google" id="ProtNLM"/>
    </source>
</evidence>
<dbReference type="Pfam" id="PF04773">
    <property type="entry name" value="FecR"/>
    <property type="match status" value="1"/>
</dbReference>
<evidence type="ECO:0000313" key="5">
    <source>
        <dbReference type="Proteomes" id="UP000032049"/>
    </source>
</evidence>
<dbReference type="Pfam" id="PF16344">
    <property type="entry name" value="FecR_C"/>
    <property type="match status" value="1"/>
</dbReference>
<dbReference type="Gene3D" id="3.55.50.30">
    <property type="match status" value="1"/>
</dbReference>
<proteinExistence type="predicted"/>
<dbReference type="PIRSF" id="PIRSF018266">
    <property type="entry name" value="FecR"/>
    <property type="match status" value="1"/>
</dbReference>
<reference evidence="4 5" key="1">
    <citation type="submission" date="2015-01" db="EMBL/GenBank/DDBJ databases">
        <title>Draft genome sequence of Pedobacter sp. NL19 isolated from sludge of an effluent treatment pond in an abandoned uranium mine.</title>
        <authorList>
            <person name="Santos T."/>
            <person name="Caetano T."/>
            <person name="Covas C."/>
            <person name="Cruz A."/>
            <person name="Mendo S."/>
        </authorList>
    </citation>
    <scope>NUCLEOTIDE SEQUENCE [LARGE SCALE GENOMIC DNA]</scope>
    <source>
        <strain evidence="4 5">NL19</strain>
    </source>
</reference>
<dbReference type="GO" id="GO:0016989">
    <property type="term" value="F:sigma factor antagonist activity"/>
    <property type="evidence" value="ECO:0007669"/>
    <property type="project" value="TreeGrafter"/>
</dbReference>
<dbReference type="EMBL" id="JXRA01000007">
    <property type="protein sequence ID" value="KIO78679.1"/>
    <property type="molecule type" value="Genomic_DNA"/>
</dbReference>
<dbReference type="OrthoDB" id="1099916at2"/>
<keyword evidence="1" id="KW-0812">Transmembrane</keyword>
<accession>A0A0D0G1K7</accession>
<dbReference type="InterPro" id="IPR012373">
    <property type="entry name" value="Ferrdict_sens_TM"/>
</dbReference>
<dbReference type="PANTHER" id="PTHR30273">
    <property type="entry name" value="PERIPLASMIC SIGNAL SENSOR AND SIGMA FACTOR ACTIVATOR FECR-RELATED"/>
    <property type="match status" value="1"/>
</dbReference>